<keyword evidence="2" id="KW-1185">Reference proteome</keyword>
<gene>
    <name evidence="1" type="ORF">YK48G_17200</name>
</gene>
<dbReference type="RefSeq" id="WP_203630312.1">
    <property type="nucleotide sequence ID" value="NZ_BNJR01000015.1"/>
</dbReference>
<evidence type="ECO:0000313" key="2">
    <source>
        <dbReference type="Proteomes" id="UP000604765"/>
    </source>
</evidence>
<comment type="caution">
    <text evidence="1">The sequence shown here is derived from an EMBL/GenBank/DDBJ whole genome shotgun (WGS) entry which is preliminary data.</text>
</comment>
<proteinExistence type="predicted"/>
<organism evidence="1 2">
    <name type="scientific">Lentilactobacillus fungorum</name>
    <dbReference type="NCBI Taxonomy" id="2201250"/>
    <lineage>
        <taxon>Bacteria</taxon>
        <taxon>Bacillati</taxon>
        <taxon>Bacillota</taxon>
        <taxon>Bacilli</taxon>
        <taxon>Lactobacillales</taxon>
        <taxon>Lactobacillaceae</taxon>
        <taxon>Lentilactobacillus</taxon>
    </lineage>
</organism>
<accession>A0ABQ3W0D7</accession>
<sequence length="126" mass="15723">MKEFKPIYEMNWTSRQVMFFLRKWKHYDTHLNDLNEVEIKQVRALYYRLSYLTDPQRELLAEKYYVDHPQDMLPDTELANRHHMTVTHYRQYRLAIIERLRKKRDQPANQFNKLAELKKLFPEMFE</sequence>
<dbReference type="EMBL" id="BNJR01000015">
    <property type="protein sequence ID" value="GHP14295.1"/>
    <property type="molecule type" value="Genomic_DNA"/>
</dbReference>
<reference evidence="1 2" key="1">
    <citation type="journal article" date="2021" name="Int. J. Syst. Evol. Microbiol.">
        <title>Lentilactobacillus fungorum sp. nov., isolated from spent mushroom substrates.</title>
        <authorList>
            <person name="Tohno M."/>
            <person name="Tanizawa Y."/>
            <person name="Kojima Y."/>
            <person name="Sakamoto M."/>
            <person name="Ohkuma M."/>
            <person name="Kobayashi H."/>
        </authorList>
    </citation>
    <scope>NUCLEOTIDE SEQUENCE [LARGE SCALE GENOMIC DNA]</scope>
    <source>
        <strain evidence="1 2">YK48G</strain>
    </source>
</reference>
<name>A0ABQ3W0D7_9LACO</name>
<evidence type="ECO:0000313" key="1">
    <source>
        <dbReference type="EMBL" id="GHP14295.1"/>
    </source>
</evidence>
<protein>
    <recommendedName>
        <fullName evidence="3">Sigma-70 family RNA polymerase sigma factor</fullName>
    </recommendedName>
</protein>
<dbReference type="Proteomes" id="UP000604765">
    <property type="component" value="Unassembled WGS sequence"/>
</dbReference>
<evidence type="ECO:0008006" key="3">
    <source>
        <dbReference type="Google" id="ProtNLM"/>
    </source>
</evidence>